<dbReference type="Pfam" id="PF00139">
    <property type="entry name" value="Lectin_legB"/>
    <property type="match status" value="1"/>
</dbReference>
<keyword evidence="4" id="KW-1185">Reference proteome</keyword>
<feature type="domain" description="Legume lectin" evidence="1">
    <location>
        <begin position="27"/>
        <end position="145"/>
    </location>
</feature>
<dbReference type="EMBL" id="AP017928">
    <property type="protein sequence ID" value="BBA36244.1"/>
    <property type="molecule type" value="Genomic_DNA"/>
</dbReference>
<dbReference type="InterPro" id="IPR013424">
    <property type="entry name" value="Ice-binding_C"/>
</dbReference>
<dbReference type="Gene3D" id="2.60.120.200">
    <property type="match status" value="1"/>
</dbReference>
<dbReference type="GO" id="GO:0030246">
    <property type="term" value="F:carbohydrate binding"/>
    <property type="evidence" value="ECO:0007669"/>
    <property type="project" value="UniProtKB-KW"/>
</dbReference>
<dbReference type="NCBIfam" id="TIGR02595">
    <property type="entry name" value="PEP_CTERM"/>
    <property type="match status" value="1"/>
</dbReference>
<dbReference type="AlphaFoldDB" id="A0A250KXK4"/>
<dbReference type="KEGG" id="mmai:sS8_4314"/>
<dbReference type="SUPFAM" id="SSF49899">
    <property type="entry name" value="Concanavalin A-like lectins/glucanases"/>
    <property type="match status" value="1"/>
</dbReference>
<organism evidence="3 4">
    <name type="scientific">Methylocaldum marinum</name>
    <dbReference type="NCBI Taxonomy" id="1432792"/>
    <lineage>
        <taxon>Bacteria</taxon>
        <taxon>Pseudomonadati</taxon>
        <taxon>Pseudomonadota</taxon>
        <taxon>Gammaproteobacteria</taxon>
        <taxon>Methylococcales</taxon>
        <taxon>Methylococcaceae</taxon>
        <taxon>Methylocaldum</taxon>
    </lineage>
</organism>
<evidence type="ECO:0000313" key="3">
    <source>
        <dbReference type="EMBL" id="BBA36244.1"/>
    </source>
</evidence>
<gene>
    <name evidence="3" type="ORF">sS8_4314</name>
</gene>
<accession>A0A250KXK4</accession>
<protein>
    <submittedName>
        <fullName evidence="3">Legume lectin beta domain protein</fullName>
    </submittedName>
</protein>
<dbReference type="Proteomes" id="UP000266313">
    <property type="component" value="Chromosome"/>
</dbReference>
<feature type="domain" description="Ice-binding protein C-terminal" evidence="2">
    <location>
        <begin position="151"/>
        <end position="173"/>
    </location>
</feature>
<evidence type="ECO:0000259" key="1">
    <source>
        <dbReference type="Pfam" id="PF00139"/>
    </source>
</evidence>
<dbReference type="PANTHER" id="PTHR32401:SF48">
    <property type="entry name" value="LEGUME LECTIN DOMAIN-CONTAINING PROTEIN"/>
    <property type="match status" value="1"/>
</dbReference>
<evidence type="ECO:0000259" key="2">
    <source>
        <dbReference type="Pfam" id="PF07589"/>
    </source>
</evidence>
<name>A0A250KXK4_9GAMM</name>
<reference evidence="3 4" key="1">
    <citation type="submission" date="2016-12" db="EMBL/GenBank/DDBJ databases">
        <title>Genome sequencing of Methylocaldum marinum.</title>
        <authorList>
            <person name="Takeuchi M."/>
            <person name="Kamagata Y."/>
            <person name="Hiraoka S."/>
            <person name="Oshima K."/>
            <person name="Hattori M."/>
            <person name="Iwasaki W."/>
        </authorList>
    </citation>
    <scope>NUCLEOTIDE SEQUENCE [LARGE SCALE GENOMIC DNA]</scope>
    <source>
        <strain evidence="3 4">S8</strain>
    </source>
</reference>
<dbReference type="InterPro" id="IPR050258">
    <property type="entry name" value="Leguminous_Lectin"/>
</dbReference>
<dbReference type="Pfam" id="PF07589">
    <property type="entry name" value="PEP-CTERM"/>
    <property type="match status" value="1"/>
</dbReference>
<proteinExistence type="predicted"/>
<dbReference type="InterPro" id="IPR001220">
    <property type="entry name" value="Legume_lectin_dom"/>
</dbReference>
<evidence type="ECO:0000313" key="4">
    <source>
        <dbReference type="Proteomes" id="UP000266313"/>
    </source>
</evidence>
<dbReference type="PANTHER" id="PTHR32401">
    <property type="entry name" value="CONCANAVALIN A-LIKE LECTIN FAMILY PROTEIN"/>
    <property type="match status" value="1"/>
</dbReference>
<sequence>MTFTIQTVSDTAGGIGQGIGYAGIGNSLAIEFDTYFNVGLDETGGSNHVGIDLNGSVDSVVSTGELSPNFDNGNVWYAWVDYNGLTDTLEARWSDTNNRPSSAGLSLIVDLTTVLQTPNVFVGFTSATGSGYGNHDILAWQFNDTFAPIGAVPEPGVLGLMGIGFLAAVRMRRKTQ</sequence>
<dbReference type="InterPro" id="IPR013320">
    <property type="entry name" value="ConA-like_dom_sf"/>
</dbReference>
<keyword evidence="3" id="KW-0430">Lectin</keyword>